<evidence type="ECO:0000256" key="8">
    <source>
        <dbReference type="ARBA" id="ARBA00022989"/>
    </source>
</evidence>
<evidence type="ECO:0000256" key="5">
    <source>
        <dbReference type="ARBA" id="ARBA00022692"/>
    </source>
</evidence>
<dbReference type="Pfam" id="PF00082">
    <property type="entry name" value="Peptidase_S8"/>
    <property type="match status" value="1"/>
</dbReference>
<dbReference type="PANTHER" id="PTHR43806">
    <property type="entry name" value="PEPTIDASE S8"/>
    <property type="match status" value="1"/>
</dbReference>
<feature type="active site" description="Charge relay system" evidence="10">
    <location>
        <position position="303"/>
    </location>
</feature>
<feature type="compositionally biased region" description="Pro residues" evidence="12">
    <location>
        <begin position="18"/>
        <end position="35"/>
    </location>
</feature>
<evidence type="ECO:0000313" key="15">
    <source>
        <dbReference type="EMBL" id="NMH76098.1"/>
    </source>
</evidence>
<feature type="domain" description="Peptidase S8/S53" evidence="14">
    <location>
        <begin position="74"/>
        <end position="350"/>
    </location>
</feature>
<protein>
    <submittedName>
        <fullName evidence="15">Type VII secretion-associated serine protease mycosin</fullName>
    </submittedName>
</protein>
<evidence type="ECO:0000256" key="13">
    <source>
        <dbReference type="SAM" id="Phobius"/>
    </source>
</evidence>
<comment type="subcellular location">
    <subcellularLocation>
        <location evidence="1">Cell membrane</location>
        <topology evidence="1">Single-pass membrane protein</topology>
    </subcellularLocation>
</comment>
<keyword evidence="6 10" id="KW-0378">Hydrolase</keyword>
<dbReference type="PROSITE" id="PS00138">
    <property type="entry name" value="SUBTILASE_SER"/>
    <property type="match status" value="1"/>
</dbReference>
<evidence type="ECO:0000256" key="12">
    <source>
        <dbReference type="SAM" id="MobiDB-lite"/>
    </source>
</evidence>
<evidence type="ECO:0000256" key="6">
    <source>
        <dbReference type="ARBA" id="ARBA00022801"/>
    </source>
</evidence>
<evidence type="ECO:0000259" key="14">
    <source>
        <dbReference type="Pfam" id="PF00082"/>
    </source>
</evidence>
<dbReference type="InterPro" id="IPR023827">
    <property type="entry name" value="Peptidase_S8_Asp-AS"/>
</dbReference>
<keyword evidence="8 13" id="KW-1133">Transmembrane helix</keyword>
<organism evidence="15 16">
    <name type="scientific">Pseudonocardia xinjiangensis</name>
    <dbReference type="NCBI Taxonomy" id="75289"/>
    <lineage>
        <taxon>Bacteria</taxon>
        <taxon>Bacillati</taxon>
        <taxon>Actinomycetota</taxon>
        <taxon>Actinomycetes</taxon>
        <taxon>Pseudonocardiales</taxon>
        <taxon>Pseudonocardiaceae</taxon>
        <taxon>Pseudonocardia</taxon>
    </lineage>
</organism>
<keyword evidence="16" id="KW-1185">Reference proteome</keyword>
<comment type="similarity">
    <text evidence="2 10 11">Belongs to the peptidase S8 family.</text>
</comment>
<gene>
    <name evidence="15" type="primary">mycP</name>
    <name evidence="15" type="ORF">HF577_03105</name>
</gene>
<proteinExistence type="inferred from homology"/>
<evidence type="ECO:0000256" key="3">
    <source>
        <dbReference type="ARBA" id="ARBA00022475"/>
    </source>
</evidence>
<dbReference type="PRINTS" id="PR00723">
    <property type="entry name" value="SUBTILISIN"/>
</dbReference>
<reference evidence="15 16" key="1">
    <citation type="submission" date="2020-04" db="EMBL/GenBank/DDBJ databases">
        <authorList>
            <person name="Klaysubun C."/>
            <person name="Duangmal K."/>
            <person name="Lipun K."/>
        </authorList>
    </citation>
    <scope>NUCLEOTIDE SEQUENCE [LARGE SCALE GENOMIC DNA]</scope>
    <source>
        <strain evidence="15 16">JCM 11839</strain>
    </source>
</reference>
<evidence type="ECO:0000256" key="11">
    <source>
        <dbReference type="RuleBase" id="RU003355"/>
    </source>
</evidence>
<evidence type="ECO:0000256" key="9">
    <source>
        <dbReference type="ARBA" id="ARBA00023136"/>
    </source>
</evidence>
<evidence type="ECO:0000313" key="16">
    <source>
        <dbReference type="Proteomes" id="UP001296706"/>
    </source>
</evidence>
<evidence type="ECO:0000256" key="7">
    <source>
        <dbReference type="ARBA" id="ARBA00022825"/>
    </source>
</evidence>
<dbReference type="InterPro" id="IPR023828">
    <property type="entry name" value="Peptidase_S8_Ser-AS"/>
</dbReference>
<evidence type="ECO:0000256" key="1">
    <source>
        <dbReference type="ARBA" id="ARBA00004162"/>
    </source>
</evidence>
<dbReference type="GO" id="GO:0006508">
    <property type="term" value="P:proteolysis"/>
    <property type="evidence" value="ECO:0007669"/>
    <property type="project" value="UniProtKB-KW"/>
</dbReference>
<evidence type="ECO:0000256" key="10">
    <source>
        <dbReference type="PROSITE-ProRule" id="PRU01240"/>
    </source>
</evidence>
<dbReference type="NCBIfam" id="TIGR03921">
    <property type="entry name" value="T7SS_mycosin"/>
    <property type="match status" value="1"/>
</dbReference>
<dbReference type="Proteomes" id="UP001296706">
    <property type="component" value="Unassembled WGS sequence"/>
</dbReference>
<comment type="caution">
    <text evidence="15">The sequence shown here is derived from an EMBL/GenBank/DDBJ whole genome shotgun (WGS) entry which is preliminary data.</text>
</comment>
<keyword evidence="7 10" id="KW-0720">Serine protease</keyword>
<keyword evidence="5 13" id="KW-0812">Transmembrane</keyword>
<evidence type="ECO:0000256" key="4">
    <source>
        <dbReference type="ARBA" id="ARBA00022670"/>
    </source>
</evidence>
<dbReference type="InterPro" id="IPR015500">
    <property type="entry name" value="Peptidase_S8_subtilisin-rel"/>
</dbReference>
<dbReference type="InterPro" id="IPR050131">
    <property type="entry name" value="Peptidase_S8_subtilisin-like"/>
</dbReference>
<keyword evidence="9 13" id="KW-0472">Membrane</keyword>
<dbReference type="EMBL" id="JAAXKY010000005">
    <property type="protein sequence ID" value="NMH76098.1"/>
    <property type="molecule type" value="Genomic_DNA"/>
</dbReference>
<sequence length="424" mass="42185">MATALALTGQAAPAMAHPVPPPIAVPPPAGEPPESTPGLRAPSRCTPPEADPEPAADPIATRLRLPELHRLATGRGQLVAVIDTGVYPHPLLGDRVRGAGDYLTGGDGLDDCDGHGTAVAGLLAAAAEPGSRGRAATPIGIAPRARLLAIRQSSPSFEVPGPGGTTRPAGDTRTLAESVVLAVRKGADVVNISEAVCLSAAQAATAGADLQAALSFAARSDVVVVAAAGNVGSGSCVEPGAGQVSLPGWYDDQLLAVGAVGPDDAPASFTVPGPWVDVAAPGTGLRSLAVGGGTTSTGVEGTSFAAPWVSGLAALVRERYPELTARQVTDRILATARPPARGRDDRVGHGVIDPVAALTAVPAVLHPAPEPAAAVTVVAELPGTAPRPAAPSSGPPVDLVAAGLLLLAGAAAAVLLRRRPRRMR</sequence>
<dbReference type="RefSeq" id="WP_169394181.1">
    <property type="nucleotide sequence ID" value="NZ_BAAAJH010000011.1"/>
</dbReference>
<dbReference type="SUPFAM" id="SSF52743">
    <property type="entry name" value="Subtilisin-like"/>
    <property type="match status" value="1"/>
</dbReference>
<dbReference type="InterPro" id="IPR022398">
    <property type="entry name" value="Peptidase_S8_His-AS"/>
</dbReference>
<dbReference type="PROSITE" id="PS00136">
    <property type="entry name" value="SUBTILASE_ASP"/>
    <property type="match status" value="1"/>
</dbReference>
<evidence type="ECO:0000256" key="2">
    <source>
        <dbReference type="ARBA" id="ARBA00011073"/>
    </source>
</evidence>
<dbReference type="InterPro" id="IPR023834">
    <property type="entry name" value="T7SS_pept_S8A_mycosin"/>
</dbReference>
<feature type="active site" description="Charge relay system" evidence="10">
    <location>
        <position position="83"/>
    </location>
</feature>
<dbReference type="GO" id="GO:0008233">
    <property type="term" value="F:peptidase activity"/>
    <property type="evidence" value="ECO:0007669"/>
    <property type="project" value="UniProtKB-KW"/>
</dbReference>
<dbReference type="Gene3D" id="3.40.50.200">
    <property type="entry name" value="Peptidase S8/S53 domain"/>
    <property type="match status" value="1"/>
</dbReference>
<keyword evidence="3" id="KW-1003">Cell membrane</keyword>
<keyword evidence="4 10" id="KW-0645">Protease</keyword>
<dbReference type="InterPro" id="IPR036852">
    <property type="entry name" value="Peptidase_S8/S53_dom_sf"/>
</dbReference>
<dbReference type="PANTHER" id="PTHR43806:SF11">
    <property type="entry name" value="CEREVISIN-RELATED"/>
    <property type="match status" value="1"/>
</dbReference>
<dbReference type="PROSITE" id="PS00137">
    <property type="entry name" value="SUBTILASE_HIS"/>
    <property type="match status" value="1"/>
</dbReference>
<name>A0ABX1R6R8_9PSEU</name>
<dbReference type="InterPro" id="IPR000209">
    <property type="entry name" value="Peptidase_S8/S53_dom"/>
</dbReference>
<feature type="region of interest" description="Disordered" evidence="12">
    <location>
        <begin position="1"/>
        <end position="58"/>
    </location>
</feature>
<dbReference type="PROSITE" id="PS51892">
    <property type="entry name" value="SUBTILASE"/>
    <property type="match status" value="1"/>
</dbReference>
<feature type="transmembrane region" description="Helical" evidence="13">
    <location>
        <begin position="399"/>
        <end position="416"/>
    </location>
</feature>
<feature type="active site" description="Charge relay system" evidence="10">
    <location>
        <position position="115"/>
    </location>
</feature>
<accession>A0ABX1R6R8</accession>